<proteinExistence type="predicted"/>
<dbReference type="Proteomes" id="UP000321085">
    <property type="component" value="Unassembled WGS sequence"/>
</dbReference>
<protein>
    <submittedName>
        <fullName evidence="2">Uncharacterized protein</fullName>
    </submittedName>
</protein>
<organism evidence="2 3">
    <name type="scientific">Microvirga aerophila</name>
    <dbReference type="NCBI Taxonomy" id="670291"/>
    <lineage>
        <taxon>Bacteria</taxon>
        <taxon>Pseudomonadati</taxon>
        <taxon>Pseudomonadota</taxon>
        <taxon>Alphaproteobacteria</taxon>
        <taxon>Hyphomicrobiales</taxon>
        <taxon>Methylobacteriaceae</taxon>
        <taxon>Microvirga</taxon>
    </lineage>
</organism>
<evidence type="ECO:0000313" key="3">
    <source>
        <dbReference type="Proteomes" id="UP000321085"/>
    </source>
</evidence>
<comment type="caution">
    <text evidence="2">The sequence shown here is derived from an EMBL/GenBank/DDBJ whole genome shotgun (WGS) entry which is preliminary data.</text>
</comment>
<feature type="chain" id="PRO_5021878569" evidence="1">
    <location>
        <begin position="24"/>
        <end position="103"/>
    </location>
</feature>
<feature type="signal peptide" evidence="1">
    <location>
        <begin position="1"/>
        <end position="23"/>
    </location>
</feature>
<dbReference type="AlphaFoldDB" id="A0A512BX46"/>
<accession>A0A512BX46</accession>
<name>A0A512BX46_9HYPH</name>
<evidence type="ECO:0000313" key="2">
    <source>
        <dbReference type="EMBL" id="GEO16528.1"/>
    </source>
</evidence>
<dbReference type="EMBL" id="BJYU01000067">
    <property type="protein sequence ID" value="GEO16528.1"/>
    <property type="molecule type" value="Genomic_DNA"/>
</dbReference>
<reference evidence="2 3" key="1">
    <citation type="submission" date="2019-07" db="EMBL/GenBank/DDBJ databases">
        <title>Whole genome shotgun sequence of Microvirga aerophila NBRC 106136.</title>
        <authorList>
            <person name="Hosoyama A."/>
            <person name="Uohara A."/>
            <person name="Ohji S."/>
            <person name="Ichikawa N."/>
        </authorList>
    </citation>
    <scope>NUCLEOTIDE SEQUENCE [LARGE SCALE GENOMIC DNA]</scope>
    <source>
        <strain evidence="2 3">NBRC 106136</strain>
    </source>
</reference>
<dbReference type="RefSeq" id="WP_114186085.1">
    <property type="nucleotide sequence ID" value="NZ_QOIO01000016.1"/>
</dbReference>
<dbReference type="OrthoDB" id="8021415at2"/>
<evidence type="ECO:0000256" key="1">
    <source>
        <dbReference type="SAM" id="SignalP"/>
    </source>
</evidence>
<gene>
    <name evidence="2" type="ORF">MAE02_42240</name>
</gene>
<keyword evidence="1" id="KW-0732">Signal</keyword>
<keyword evidence="3" id="KW-1185">Reference proteome</keyword>
<sequence>MRKFLTILATAGLVAFGSGAASAQEFNVRIGGSDHGRHHVVREVRERPSVSRHVIERRIVRPARTRTVCRTVIRERVRGNGVVVRRPTEVCRQVVAGRRVYVD</sequence>